<comment type="caution">
    <text evidence="4">The sequence shown here is derived from an EMBL/GenBank/DDBJ whole genome shotgun (WGS) entry which is preliminary data.</text>
</comment>
<gene>
    <name evidence="4" type="ORF">H6G94_34625</name>
</gene>
<dbReference type="Pfam" id="PF13355">
    <property type="entry name" value="ARC6-like_IMS"/>
    <property type="match status" value="1"/>
</dbReference>
<organism evidence="4 5">
    <name type="scientific">Nostoc punctiforme FACHB-252</name>
    <dbReference type="NCBI Taxonomy" id="1357509"/>
    <lineage>
        <taxon>Bacteria</taxon>
        <taxon>Bacillati</taxon>
        <taxon>Cyanobacteriota</taxon>
        <taxon>Cyanophyceae</taxon>
        <taxon>Nostocales</taxon>
        <taxon>Nostocaceae</taxon>
        <taxon>Nostoc</taxon>
    </lineage>
</organism>
<protein>
    <submittedName>
        <fullName evidence="4">DUF4101 domain-containing protein</fullName>
    </submittedName>
</protein>
<dbReference type="RefSeq" id="WP_190952764.1">
    <property type="nucleotide sequence ID" value="NZ_JACJTC010000046.1"/>
</dbReference>
<dbReference type="InterPro" id="IPR025344">
    <property type="entry name" value="CDP1-like_IMS"/>
</dbReference>
<feature type="compositionally biased region" description="Pro residues" evidence="1">
    <location>
        <begin position="503"/>
        <end position="515"/>
    </location>
</feature>
<proteinExistence type="predicted"/>
<evidence type="ECO:0000256" key="2">
    <source>
        <dbReference type="SAM" id="Phobius"/>
    </source>
</evidence>
<keyword evidence="2" id="KW-0812">Transmembrane</keyword>
<accession>A0ABR8HKF7</accession>
<feature type="region of interest" description="Disordered" evidence="1">
    <location>
        <begin position="499"/>
        <end position="522"/>
    </location>
</feature>
<evidence type="ECO:0000313" key="4">
    <source>
        <dbReference type="EMBL" id="MBD2616314.1"/>
    </source>
</evidence>
<sequence length="648" mass="71708">MQNSKNNSSHTSQNNSWLIPLSKAYHLLPAAWIQRKERKDALKFVLHKWKNNSVKEKEITLISKRLQLLLFLTDWGWLIALFLLLIGYMAINYIKHLQQEINVSHDCVTEKKCIILLESANVEAWPPNLNMGELTVKFRANGTSNDYLGIRNQDINYSEIGIDGSNVTYKGAVIGSFDGGQGTKPLIVKFNTNVTKEVALFLVRNIIYQNTHQSSIIGSRQVEFKITDGQGGVSKPFVIKIQDQSPILTVPNSQSFKENTYSPINGIRLAVSNRKVTVTLETINGTITVKPDVVQGLTEKGIINNQSQKVTLTGTINEINTTLAASQAINYQGNKDDTLTVTVSDTEKVVLWPATDFKNNELETKTINIKVIPINPPPVITIPNNQSTYQDSNLPIKGISLSDPNHQDITVTLEVTNGFLAIKSDVLNGLTAEKISNNKTQKVTLKGNTAKINSSLAEVIYRGSPNYAGEDNLIITASDGTKTAQGTINITVKYNPVISLPSSPTPSPTPSPTASPTPLNGDVQTKEAVNLINSWLIAKSQAFGNPPNSKILDQYTTGEYLTKQQGTVDYLIEKNAYYQYNSPPKIEPLGALFQQGNQVFIDVKVSENTTLFVNGRIVPDQTGVFSNEYRWFLQLENGSWKIARTEKK</sequence>
<evidence type="ECO:0000256" key="1">
    <source>
        <dbReference type="SAM" id="MobiDB-lite"/>
    </source>
</evidence>
<keyword evidence="2" id="KW-0472">Membrane</keyword>
<keyword evidence="2" id="KW-1133">Transmembrane helix</keyword>
<feature type="domain" description="Plastid division protein CDP1-like IMS" evidence="3">
    <location>
        <begin position="528"/>
        <end position="643"/>
    </location>
</feature>
<evidence type="ECO:0000313" key="5">
    <source>
        <dbReference type="Proteomes" id="UP000606396"/>
    </source>
</evidence>
<dbReference type="EMBL" id="JACJTC010000046">
    <property type="protein sequence ID" value="MBD2616314.1"/>
    <property type="molecule type" value="Genomic_DNA"/>
</dbReference>
<dbReference type="Proteomes" id="UP000606396">
    <property type="component" value="Unassembled WGS sequence"/>
</dbReference>
<name>A0ABR8HKF7_NOSPU</name>
<feature type="transmembrane region" description="Helical" evidence="2">
    <location>
        <begin position="68"/>
        <end position="91"/>
    </location>
</feature>
<evidence type="ECO:0000259" key="3">
    <source>
        <dbReference type="Pfam" id="PF13355"/>
    </source>
</evidence>
<reference evidence="4 5" key="1">
    <citation type="journal article" date="2020" name="ISME J.">
        <title>Comparative genomics reveals insights into cyanobacterial evolution and habitat adaptation.</title>
        <authorList>
            <person name="Chen M.Y."/>
            <person name="Teng W.K."/>
            <person name="Zhao L."/>
            <person name="Hu C.X."/>
            <person name="Zhou Y.K."/>
            <person name="Han B.P."/>
            <person name="Song L.R."/>
            <person name="Shu W.S."/>
        </authorList>
    </citation>
    <scope>NUCLEOTIDE SEQUENCE [LARGE SCALE GENOMIC DNA]</scope>
    <source>
        <strain evidence="4 5">FACHB-252</strain>
    </source>
</reference>
<keyword evidence="5" id="KW-1185">Reference proteome</keyword>